<evidence type="ECO:0000313" key="1">
    <source>
        <dbReference type="EMBL" id="CNG47335.1"/>
    </source>
</evidence>
<accession>A0A0T9MU35</accession>
<reference evidence="1 2" key="1">
    <citation type="submission" date="2015-03" db="EMBL/GenBank/DDBJ databases">
        <authorList>
            <person name="Murphy D."/>
        </authorList>
    </citation>
    <scope>NUCLEOTIDE SEQUENCE [LARGE SCALE GENOMIC DNA]</scope>
    <source>
        <strain evidence="1 2">BR165/97</strain>
    </source>
</reference>
<protein>
    <submittedName>
        <fullName evidence="1">Uncharacterized protein</fullName>
    </submittedName>
</protein>
<gene>
    <name evidence="1" type="ORF">ERS008530_03844</name>
</gene>
<proteinExistence type="predicted"/>
<evidence type="ECO:0000313" key="2">
    <source>
        <dbReference type="Proteomes" id="UP000038750"/>
    </source>
</evidence>
<name>A0A0T9MU35_YERIN</name>
<dbReference type="Proteomes" id="UP000038750">
    <property type="component" value="Unassembled WGS sequence"/>
</dbReference>
<dbReference type="AlphaFoldDB" id="A0A0T9MU35"/>
<dbReference type="EMBL" id="CPZJ01000019">
    <property type="protein sequence ID" value="CNG47335.1"/>
    <property type="molecule type" value="Genomic_DNA"/>
</dbReference>
<organism evidence="1 2">
    <name type="scientific">Yersinia intermedia</name>
    <dbReference type="NCBI Taxonomy" id="631"/>
    <lineage>
        <taxon>Bacteria</taxon>
        <taxon>Pseudomonadati</taxon>
        <taxon>Pseudomonadota</taxon>
        <taxon>Gammaproteobacteria</taxon>
        <taxon>Enterobacterales</taxon>
        <taxon>Yersiniaceae</taxon>
        <taxon>Yersinia</taxon>
    </lineage>
</organism>
<sequence length="47" mass="5612">MDDCTKNIFLFVSPHVLDIITRAVVLIFKPREDFIFDSSCEKIKRFY</sequence>